<dbReference type="EC" id="3.1.3.62" evidence="4"/>
<dbReference type="PANTHER" id="PTHR20963:SF8">
    <property type="entry name" value="MULTIPLE INOSITOL POLYPHOSPHATE PHOSPHATASE 1"/>
    <property type="match status" value="1"/>
</dbReference>
<evidence type="ECO:0000256" key="14">
    <source>
        <dbReference type="ARBA" id="ARBA00043674"/>
    </source>
</evidence>
<comment type="catalytic activity">
    <reaction evidence="14">
        <text>1D-myo-inositol 1,2-bisphosphate + H2O = 1D-myo-inositol 2-phosphate + phosphate</text>
        <dbReference type="Rhea" id="RHEA:77135"/>
        <dbReference type="ChEBI" id="CHEBI:15377"/>
        <dbReference type="ChEBI" id="CHEBI:43474"/>
        <dbReference type="ChEBI" id="CHEBI:84142"/>
        <dbReference type="ChEBI" id="CHEBI:195539"/>
        <dbReference type="EC" id="3.1.3.62"/>
    </reaction>
    <physiologicalReaction direction="left-to-right" evidence="14">
        <dbReference type="Rhea" id="RHEA:77136"/>
    </physiologicalReaction>
</comment>
<reference evidence="26" key="1">
    <citation type="submission" date="2018-03" db="EMBL/GenBank/DDBJ databases">
        <title>ARS-UCD1.2.</title>
        <authorList>
            <person name="Rosen B.D."/>
            <person name="Bickhart D.M."/>
            <person name="Koren S."/>
            <person name="Schnabel R.D."/>
            <person name="Hall R."/>
            <person name="Zimin A."/>
            <person name="Dreischer C."/>
            <person name="Schultheiss S."/>
            <person name="Schroeder S.G."/>
            <person name="Elsik C.G."/>
            <person name="Couldrey C."/>
            <person name="Liu G.E."/>
            <person name="Van Tassell C.P."/>
            <person name="Phillippy A.M."/>
            <person name="Smith T.P.L."/>
            <person name="Medrano J.F."/>
        </authorList>
    </citation>
    <scope>NUCLEOTIDE SEQUENCE [LARGE SCALE GENOMIC DNA]</scope>
    <source>
        <strain evidence="26">Hereford</strain>
    </source>
</reference>
<dbReference type="SUPFAM" id="SSF53254">
    <property type="entry name" value="Phosphoglycerate mutase-like"/>
    <property type="match status" value="1"/>
</dbReference>
<evidence type="ECO:0000256" key="9">
    <source>
        <dbReference type="ARBA" id="ARBA00023136"/>
    </source>
</evidence>
<keyword evidence="10" id="KW-0325">Glycoprotein</keyword>
<dbReference type="CDD" id="cd07061">
    <property type="entry name" value="HP_HAP_like"/>
    <property type="match status" value="1"/>
</dbReference>
<feature type="signal peptide" evidence="25">
    <location>
        <begin position="1"/>
        <end position="20"/>
    </location>
</feature>
<protein>
    <recommendedName>
        <fullName evidence="5">Multiple inositol polyphosphate phosphatase 1</fullName>
        <ecNumber evidence="4">3.1.3.62</ecNumber>
        <ecNumber evidence="3">3.1.3.80</ecNumber>
    </recommendedName>
    <alternativeName>
        <fullName evidence="11">2,3-bisphosphoglycerate 3-phosphatase</fullName>
    </alternativeName>
</protein>
<reference evidence="26" key="3">
    <citation type="submission" date="2025-09" db="UniProtKB">
        <authorList>
            <consortium name="Ensembl"/>
        </authorList>
    </citation>
    <scope>IDENTIFICATION</scope>
    <source>
        <strain evidence="26">Hereford</strain>
    </source>
</reference>
<dbReference type="PANTHER" id="PTHR20963">
    <property type="entry name" value="MULTIPLE INOSITOL POLYPHOSPHATE PHOSPHATASE-RELATED"/>
    <property type="match status" value="1"/>
</dbReference>
<dbReference type="InterPro" id="IPR029033">
    <property type="entry name" value="His_PPase_superfam"/>
</dbReference>
<accession>A0AAA9T2T3</accession>
<comment type="catalytic activity">
    <reaction evidence="16">
        <text>1D-myo-inositol 1,2,3-trisphosphate + H2O = 1D-myo-inositol 2,3-bisphosphate + phosphate</text>
        <dbReference type="Rhea" id="RHEA:77127"/>
        <dbReference type="ChEBI" id="CHEBI:15377"/>
        <dbReference type="ChEBI" id="CHEBI:43474"/>
        <dbReference type="ChEBI" id="CHEBI:195536"/>
        <dbReference type="ChEBI" id="CHEBI:195538"/>
    </reaction>
    <physiologicalReaction direction="left-to-right" evidence="16">
        <dbReference type="Rhea" id="RHEA:77128"/>
    </physiologicalReaction>
</comment>
<dbReference type="EC" id="3.1.3.80" evidence="3"/>
<evidence type="ECO:0000256" key="4">
    <source>
        <dbReference type="ARBA" id="ARBA00013040"/>
    </source>
</evidence>
<evidence type="ECO:0000256" key="10">
    <source>
        <dbReference type="ARBA" id="ARBA00023180"/>
    </source>
</evidence>
<dbReference type="GO" id="GO:0005886">
    <property type="term" value="C:plasma membrane"/>
    <property type="evidence" value="ECO:0007669"/>
    <property type="project" value="UniProtKB-SubCell"/>
</dbReference>
<evidence type="ECO:0000256" key="25">
    <source>
        <dbReference type="SAM" id="SignalP"/>
    </source>
</evidence>
<keyword evidence="7 25" id="KW-0732">Signal</keyword>
<evidence type="ECO:0000256" key="21">
    <source>
        <dbReference type="ARBA" id="ARBA00043762"/>
    </source>
</evidence>
<comment type="catalytic activity">
    <reaction evidence="12">
        <text>1D-myo-inositol 1,2,5,6-tetrakisphosphate + H2O = 1D-myo-inositol 1,2,6-trisphosphate + phosphate</text>
        <dbReference type="Rhea" id="RHEA:77119"/>
        <dbReference type="ChEBI" id="CHEBI:15377"/>
        <dbReference type="ChEBI" id="CHEBI:43474"/>
        <dbReference type="ChEBI" id="CHEBI:195535"/>
        <dbReference type="ChEBI" id="CHEBI:195537"/>
        <dbReference type="EC" id="3.1.3.62"/>
    </reaction>
    <physiologicalReaction direction="left-to-right" evidence="12">
        <dbReference type="Rhea" id="RHEA:77120"/>
    </physiologicalReaction>
</comment>
<evidence type="ECO:0000256" key="19">
    <source>
        <dbReference type="ARBA" id="ARBA00043747"/>
    </source>
</evidence>
<comment type="catalytic activity">
    <reaction evidence="24">
        <text>(2R)-2,3-bisphosphoglycerate + H2O = (2R)-2-phosphoglycerate + phosphate</text>
        <dbReference type="Rhea" id="RHEA:27381"/>
        <dbReference type="ChEBI" id="CHEBI:15377"/>
        <dbReference type="ChEBI" id="CHEBI:43474"/>
        <dbReference type="ChEBI" id="CHEBI:58248"/>
        <dbReference type="ChEBI" id="CHEBI:58289"/>
        <dbReference type="EC" id="3.1.3.80"/>
    </reaction>
    <physiologicalReaction direction="left-to-right" evidence="24">
        <dbReference type="Rhea" id="RHEA:27382"/>
    </physiologicalReaction>
</comment>
<comment type="catalytic activity">
    <reaction evidence="17">
        <text>1D-myo-inositol 1,2,3,6-tetrakisphosphate + H2O = 1D-myo-inositol 1,2,3-trisphosphate + phosphate</text>
        <dbReference type="Rhea" id="RHEA:77123"/>
        <dbReference type="ChEBI" id="CHEBI:15377"/>
        <dbReference type="ChEBI" id="CHEBI:43474"/>
        <dbReference type="ChEBI" id="CHEBI:195534"/>
        <dbReference type="ChEBI" id="CHEBI:195536"/>
    </reaction>
    <physiologicalReaction direction="left-to-right" evidence="17">
        <dbReference type="Rhea" id="RHEA:77124"/>
    </physiologicalReaction>
</comment>
<comment type="catalytic activity">
    <reaction evidence="13">
        <text>1D-myo-inositol 1,2,4,5,6-pentakisphosphate + H2O = 1D-myo-inositol 1,2,5,6-tetrakisphosphate + phosphate</text>
        <dbReference type="Rhea" id="RHEA:77115"/>
        <dbReference type="ChEBI" id="CHEBI:15377"/>
        <dbReference type="ChEBI" id="CHEBI:43474"/>
        <dbReference type="ChEBI" id="CHEBI:57798"/>
        <dbReference type="ChEBI" id="CHEBI:195535"/>
        <dbReference type="EC" id="3.1.3.62"/>
    </reaction>
    <physiologicalReaction direction="left-to-right" evidence="13">
        <dbReference type="Rhea" id="RHEA:77116"/>
    </physiologicalReaction>
</comment>
<evidence type="ECO:0000256" key="23">
    <source>
        <dbReference type="ARBA" id="ARBA00043829"/>
    </source>
</evidence>
<comment type="catalytic activity">
    <reaction evidence="20">
        <text>1D-myo-inositol 1,2,3,5,6-pentakisphosphate + H2O = 1D-myo-inositol 1,2,3,6-tetrakisphosphate + phosphate</text>
        <dbReference type="Rhea" id="RHEA:77111"/>
        <dbReference type="ChEBI" id="CHEBI:15377"/>
        <dbReference type="ChEBI" id="CHEBI:43474"/>
        <dbReference type="ChEBI" id="CHEBI:58747"/>
        <dbReference type="ChEBI" id="CHEBI:195534"/>
    </reaction>
    <physiologicalReaction direction="left-to-right" evidence="20">
        <dbReference type="Rhea" id="RHEA:77112"/>
    </physiologicalReaction>
</comment>
<gene>
    <name evidence="26" type="primary">MINPP1</name>
</gene>
<dbReference type="Ensembl" id="ENSBTAT00000123709.2">
    <property type="protein sequence ID" value="ENSBTAP00000093108.1"/>
    <property type="gene ID" value="ENSBTAG00000005928.7"/>
</dbReference>
<dbReference type="Pfam" id="PF00328">
    <property type="entry name" value="His_Phos_2"/>
    <property type="match status" value="1"/>
</dbReference>
<evidence type="ECO:0000313" key="27">
    <source>
        <dbReference type="Proteomes" id="UP000009136"/>
    </source>
</evidence>
<comment type="similarity">
    <text evidence="2">Belongs to the histidine acid phosphatase family. MINPP1 subfamily.</text>
</comment>
<comment type="catalytic activity">
    <reaction evidence="18">
        <text>1D-myo-inositol hexakisphosphate + H2O = 1D-myo-inositol 1,2,3,5,6-pentakisphosphate + phosphate</text>
        <dbReference type="Rhea" id="RHEA:20960"/>
        <dbReference type="ChEBI" id="CHEBI:15377"/>
        <dbReference type="ChEBI" id="CHEBI:43474"/>
        <dbReference type="ChEBI" id="CHEBI:58130"/>
        <dbReference type="ChEBI" id="CHEBI:58747"/>
    </reaction>
    <physiologicalReaction direction="left-to-right" evidence="18">
        <dbReference type="Rhea" id="RHEA:20961"/>
    </physiologicalReaction>
</comment>
<dbReference type="GeneTree" id="ENSGT00390000018409"/>
<keyword evidence="27" id="KW-1185">Reference proteome</keyword>
<evidence type="ECO:0000256" key="11">
    <source>
        <dbReference type="ARBA" id="ARBA00031642"/>
    </source>
</evidence>
<dbReference type="GO" id="GO:0034417">
    <property type="term" value="F:bisphosphoglycerate 3-phosphatase activity"/>
    <property type="evidence" value="ECO:0007669"/>
    <property type="project" value="UniProtKB-EC"/>
</dbReference>
<dbReference type="InterPro" id="IPR000560">
    <property type="entry name" value="His_Pase_clade-2"/>
</dbReference>
<evidence type="ECO:0000256" key="18">
    <source>
        <dbReference type="ARBA" id="ARBA00043746"/>
    </source>
</evidence>
<reference evidence="26" key="2">
    <citation type="submission" date="2025-08" db="UniProtKB">
        <authorList>
            <consortium name="Ensembl"/>
        </authorList>
    </citation>
    <scope>IDENTIFICATION</scope>
    <source>
        <strain evidence="26">Hereford</strain>
    </source>
</reference>
<evidence type="ECO:0000256" key="8">
    <source>
        <dbReference type="ARBA" id="ARBA00022801"/>
    </source>
</evidence>
<evidence type="ECO:0000256" key="24">
    <source>
        <dbReference type="ARBA" id="ARBA00043832"/>
    </source>
</evidence>
<evidence type="ECO:0000256" key="2">
    <source>
        <dbReference type="ARBA" id="ARBA00008422"/>
    </source>
</evidence>
<comment type="catalytic activity">
    <reaction evidence="15">
        <text>1D-myo-inositol hexakisphosphate + H2O = 1D-myo-inositol 1,2,4,5,6-pentakisphosphate + phosphate</text>
        <dbReference type="Rhea" id="RHEA:16989"/>
        <dbReference type="ChEBI" id="CHEBI:15377"/>
        <dbReference type="ChEBI" id="CHEBI:43474"/>
        <dbReference type="ChEBI" id="CHEBI:57798"/>
        <dbReference type="ChEBI" id="CHEBI:58130"/>
        <dbReference type="EC" id="3.1.3.62"/>
    </reaction>
    <physiologicalReaction direction="left-to-right" evidence="15">
        <dbReference type="Rhea" id="RHEA:16990"/>
    </physiologicalReaction>
</comment>
<evidence type="ECO:0000256" key="12">
    <source>
        <dbReference type="ARBA" id="ARBA00043668"/>
    </source>
</evidence>
<evidence type="ECO:0000256" key="7">
    <source>
        <dbReference type="ARBA" id="ARBA00022729"/>
    </source>
</evidence>
<sequence length="478" mass="54311">MPRGPCSLVRVSATPVAVLAVALVSSLSRCSLLEPENSVVSALSPYFGTKTRYEDANPGLLPDPEVPRRDPELLEETCTPVQLVALIRHGTRYPTTKQIRKLRQLHGLLQARGAEDDRTRAAGRGDLGAALADWPLWYADWMDGQLVEKGRQDMRQLALRLASLFPALFSRENYGRLQLVTSSKHRCVDSGAAFLQGLWQHYHPGLPPPDIADMECGPPRINDKLMRFFDHCEKFLTQVERNATALYHVEAFKTGPEMQNILKKVADILQVPVNNLNADLIQVAFFTCSFDLAIKGVKSPWCDVFDIDDAKVLEYLNDLKQYWKRGYGYSINSRSSCTLFQDIFQHLDKAVKQKQRIRVFSSESVLHIRWPEYWSFSFSISPSNEYPGLMSFRMDWLDLLAVQGTLKSLLQHGNSKASIQSIKCWIPPRKDTPRPRAKEEPQQDVLNQFPLQSSSSLAMQRPFFHCFLSWATSKTRNP</sequence>
<comment type="catalytic activity">
    <reaction evidence="19">
        <text>1D-myo-inositol 1,2,6-trisphosphate + H2O = 1D-myo-inositol 1,2-bisphosphate + phosphate</text>
        <dbReference type="Rhea" id="RHEA:77131"/>
        <dbReference type="ChEBI" id="CHEBI:15377"/>
        <dbReference type="ChEBI" id="CHEBI:43474"/>
        <dbReference type="ChEBI" id="CHEBI:195537"/>
        <dbReference type="ChEBI" id="CHEBI:195539"/>
        <dbReference type="EC" id="3.1.3.62"/>
    </reaction>
    <physiologicalReaction direction="left-to-right" evidence="19">
        <dbReference type="Rhea" id="RHEA:77132"/>
    </physiologicalReaction>
</comment>
<keyword evidence="9" id="KW-0472">Membrane</keyword>
<evidence type="ECO:0000256" key="22">
    <source>
        <dbReference type="ARBA" id="ARBA00043801"/>
    </source>
</evidence>
<comment type="catalytic activity">
    <reaction evidence="22">
        <text>1D-myo-inositol 2,3-bisphosphate + H2O = 1D-myo-inositol 2-phosphate + phosphate</text>
        <dbReference type="Rhea" id="RHEA:77139"/>
        <dbReference type="ChEBI" id="CHEBI:15377"/>
        <dbReference type="ChEBI" id="CHEBI:43474"/>
        <dbReference type="ChEBI" id="CHEBI:84142"/>
        <dbReference type="ChEBI" id="CHEBI:195538"/>
    </reaction>
    <physiologicalReaction direction="left-to-right" evidence="22">
        <dbReference type="Rhea" id="RHEA:77140"/>
    </physiologicalReaction>
</comment>
<comment type="subcellular location">
    <subcellularLocation>
        <location evidence="1">Cell membrane</location>
    </subcellularLocation>
</comment>
<proteinExistence type="inferred from homology"/>
<dbReference type="FunFam" id="3.40.50.1240:FF:000014">
    <property type="entry name" value="Multiple inositol polyphosphate phosphatase 1"/>
    <property type="match status" value="1"/>
</dbReference>
<evidence type="ECO:0000256" key="3">
    <source>
        <dbReference type="ARBA" id="ARBA00012976"/>
    </source>
</evidence>
<feature type="chain" id="PRO_5042119489" description="Multiple inositol polyphosphate phosphatase 1" evidence="25">
    <location>
        <begin position="21"/>
        <end position="478"/>
    </location>
</feature>
<organism evidence="26 27">
    <name type="scientific">Bos taurus</name>
    <name type="common">Bovine</name>
    <dbReference type="NCBI Taxonomy" id="9913"/>
    <lineage>
        <taxon>Eukaryota</taxon>
        <taxon>Metazoa</taxon>
        <taxon>Chordata</taxon>
        <taxon>Craniata</taxon>
        <taxon>Vertebrata</taxon>
        <taxon>Euteleostomi</taxon>
        <taxon>Mammalia</taxon>
        <taxon>Eutheria</taxon>
        <taxon>Laurasiatheria</taxon>
        <taxon>Artiodactyla</taxon>
        <taxon>Ruminantia</taxon>
        <taxon>Pecora</taxon>
        <taxon>Bovidae</taxon>
        <taxon>Bovinae</taxon>
        <taxon>Bos</taxon>
    </lineage>
</organism>
<dbReference type="AlphaFoldDB" id="A0AAA9T2T3"/>
<dbReference type="Gene3D" id="3.40.50.1240">
    <property type="entry name" value="Phosphoglycerate mutase-like"/>
    <property type="match status" value="1"/>
</dbReference>
<evidence type="ECO:0000256" key="6">
    <source>
        <dbReference type="ARBA" id="ARBA00022475"/>
    </source>
</evidence>
<evidence type="ECO:0000313" key="26">
    <source>
        <dbReference type="Ensembl" id="ENSBTAP00000093108.1"/>
    </source>
</evidence>
<dbReference type="Proteomes" id="UP000009136">
    <property type="component" value="Chromosome 26"/>
</dbReference>
<dbReference type="GO" id="GO:0052745">
    <property type="term" value="F:inositol phosphate phosphatase activity"/>
    <property type="evidence" value="ECO:0007669"/>
    <property type="project" value="UniProtKB-ARBA"/>
</dbReference>
<keyword evidence="6" id="KW-1003">Cell membrane</keyword>
<evidence type="ECO:0000256" key="15">
    <source>
        <dbReference type="ARBA" id="ARBA00043691"/>
    </source>
</evidence>
<name>A0AAA9T2T3_BOVIN</name>
<comment type="catalytic activity">
    <reaction evidence="21">
        <text>1D-myo-inositol 1,3,4,5,6-pentakisphosphate + H2O = 1D-myo-inositol 1,4,5,6-tetrakisphosphate + phosphate</text>
        <dbReference type="Rhea" id="RHEA:77143"/>
        <dbReference type="ChEBI" id="CHEBI:15377"/>
        <dbReference type="ChEBI" id="CHEBI:43474"/>
        <dbReference type="ChEBI" id="CHEBI:57627"/>
        <dbReference type="ChEBI" id="CHEBI:57733"/>
    </reaction>
    <physiologicalReaction direction="left-to-right" evidence="21">
        <dbReference type="Rhea" id="RHEA:77144"/>
    </physiologicalReaction>
</comment>
<comment type="catalytic activity">
    <reaction evidence="23">
        <text>1D-myo-inositol 1,4,5,6-tetrakisphosphate + H2O = 1D-myo-inositol 1,4,5-trisphosphate + phosphate</text>
        <dbReference type="Rhea" id="RHEA:77147"/>
        <dbReference type="ChEBI" id="CHEBI:15377"/>
        <dbReference type="ChEBI" id="CHEBI:43474"/>
        <dbReference type="ChEBI" id="CHEBI:57627"/>
        <dbReference type="ChEBI" id="CHEBI:203600"/>
    </reaction>
    <physiologicalReaction direction="left-to-right" evidence="23">
        <dbReference type="Rhea" id="RHEA:77148"/>
    </physiologicalReaction>
</comment>
<evidence type="ECO:0000256" key="17">
    <source>
        <dbReference type="ARBA" id="ARBA00043739"/>
    </source>
</evidence>
<evidence type="ECO:0000256" key="5">
    <source>
        <dbReference type="ARBA" id="ARBA00018097"/>
    </source>
</evidence>
<evidence type="ECO:0000256" key="20">
    <source>
        <dbReference type="ARBA" id="ARBA00043757"/>
    </source>
</evidence>
<evidence type="ECO:0000256" key="16">
    <source>
        <dbReference type="ARBA" id="ARBA00043733"/>
    </source>
</evidence>
<evidence type="ECO:0000256" key="1">
    <source>
        <dbReference type="ARBA" id="ARBA00004236"/>
    </source>
</evidence>
<evidence type="ECO:0000256" key="13">
    <source>
        <dbReference type="ARBA" id="ARBA00043671"/>
    </source>
</evidence>
<keyword evidence="8" id="KW-0378">Hydrolase</keyword>